<dbReference type="Proteomes" id="UP000433575">
    <property type="component" value="Unassembled WGS sequence"/>
</dbReference>
<dbReference type="GO" id="GO:0008202">
    <property type="term" value="P:steroid metabolic process"/>
    <property type="evidence" value="ECO:0007669"/>
    <property type="project" value="UniProtKB-ARBA"/>
</dbReference>
<dbReference type="Gene3D" id="3.90.700.10">
    <property type="entry name" value="Succinate dehydrogenase/fumarate reductase flavoprotein, catalytic domain"/>
    <property type="match status" value="1"/>
</dbReference>
<protein>
    <submittedName>
        <fullName evidence="6">FAD-dependent oxidoreductase</fullName>
    </submittedName>
</protein>
<dbReference type="PROSITE" id="PS51318">
    <property type="entry name" value="TAT"/>
    <property type="match status" value="1"/>
</dbReference>
<evidence type="ECO:0000259" key="5">
    <source>
        <dbReference type="Pfam" id="PF00890"/>
    </source>
</evidence>
<dbReference type="InterPro" id="IPR019546">
    <property type="entry name" value="TAT_signal_bac_arc"/>
</dbReference>
<dbReference type="AlphaFoldDB" id="A0A6N7S912"/>
<dbReference type="EMBL" id="WKPI01000023">
    <property type="protein sequence ID" value="MSC33872.1"/>
    <property type="molecule type" value="Genomic_DNA"/>
</dbReference>
<evidence type="ECO:0000256" key="1">
    <source>
        <dbReference type="ARBA" id="ARBA00001974"/>
    </source>
</evidence>
<dbReference type="RefSeq" id="WP_154239317.1">
    <property type="nucleotide sequence ID" value="NZ_WKPI01000023.1"/>
</dbReference>
<organism evidence="6 8">
    <name type="scientific">Holdemania massiliensis</name>
    <dbReference type="NCBI Taxonomy" id="1468449"/>
    <lineage>
        <taxon>Bacteria</taxon>
        <taxon>Bacillati</taxon>
        <taxon>Bacillota</taxon>
        <taxon>Erysipelotrichia</taxon>
        <taxon>Erysipelotrichales</taxon>
        <taxon>Erysipelotrichaceae</taxon>
        <taxon>Holdemania</taxon>
    </lineage>
</organism>
<dbReference type="InterPro" id="IPR036188">
    <property type="entry name" value="FAD/NAD-bd_sf"/>
</dbReference>
<dbReference type="SUPFAM" id="SSF56425">
    <property type="entry name" value="Succinate dehydrogenase/fumarate reductase flavoprotein, catalytic domain"/>
    <property type="match status" value="1"/>
</dbReference>
<dbReference type="OrthoDB" id="3169476at2"/>
<keyword evidence="9" id="KW-1185">Reference proteome</keyword>
<evidence type="ECO:0000256" key="3">
    <source>
        <dbReference type="ARBA" id="ARBA00022827"/>
    </source>
</evidence>
<reference evidence="8 9" key="1">
    <citation type="journal article" date="2019" name="Nat. Med.">
        <title>A library of human gut bacterial isolates paired with longitudinal multiomics data enables mechanistic microbiome research.</title>
        <authorList>
            <person name="Poyet M."/>
            <person name="Groussin M."/>
            <person name="Gibbons S.M."/>
            <person name="Avila-Pacheco J."/>
            <person name="Jiang X."/>
            <person name="Kearney S.M."/>
            <person name="Perrotta A.R."/>
            <person name="Berdy B."/>
            <person name="Zhao S."/>
            <person name="Lieberman T.D."/>
            <person name="Swanson P.K."/>
            <person name="Smith M."/>
            <person name="Roesemann S."/>
            <person name="Alexander J.E."/>
            <person name="Rich S.A."/>
            <person name="Livny J."/>
            <person name="Vlamakis H."/>
            <person name="Clish C."/>
            <person name="Bullock K."/>
            <person name="Deik A."/>
            <person name="Scott J."/>
            <person name="Pierce K.A."/>
            <person name="Xavier R.J."/>
            <person name="Alm E.J."/>
        </authorList>
    </citation>
    <scope>NUCLEOTIDE SEQUENCE [LARGE SCALE GENOMIC DNA]</scope>
    <source>
        <strain evidence="6 8">BIOML-A4</strain>
        <strain evidence="7 9">BIOML-A5</strain>
    </source>
</reference>
<evidence type="ECO:0000313" key="7">
    <source>
        <dbReference type="EMBL" id="MSC33872.1"/>
    </source>
</evidence>
<dbReference type="PANTHER" id="PTHR43400:SF10">
    <property type="entry name" value="3-OXOSTEROID 1-DEHYDROGENASE"/>
    <property type="match status" value="1"/>
</dbReference>
<dbReference type="NCBIfam" id="TIGR01409">
    <property type="entry name" value="TAT_signal_seq"/>
    <property type="match status" value="1"/>
</dbReference>
<sequence length="574" mass="63163">MNQNHKITSGISRRDFLKGAAASAVGFAAAGLLTGCENQTAPSASPCPEAIAPTTQFAWETAPDPIPDDQIKATVESDIVVVGGGFSGLCCALSAREAGAEVVLIERMRQVIGRGGSIFAINSKLTREKGYALSEEEISKIYKRMMGYHSYRIDGSKWMLHAKRSGEAMDWLIDHMTSASQVGGHDLTPVMEHWYSDPEDVNGEFPGTHEFLGGPNGKGPDDNPQQDVCDNMAAYCAQAGVDMRYENAAKQLVKEKGRVIGVICTNADNEYVKYIARKGVVMATGDFGADAEMLEKYIPWALQAGRGGIWEGSGHKMSYWAGAAVDKSETPTPMIFCFQWRSITRQVRAFQGLMVNSDGVRYTNEDNGISHGGLSLMHEKGHHAYAIWDRAYASEPQWQNHRYVDGPKVFENEQEVIEYWDEIVASSGTIEMNGSGSIDVKMVKADTLEELVEKLGLPKETTLATIERYNGYCEQGVDEEFYKRKELLLPIKTGPFYGIQCTPWFLSTVGGIRCNDHMQVMNADNEVIEGLYCVGSMVGDMYCNCYSTHFPGHNLGATCLTFGYLTGKYLAEEA</sequence>
<comment type="cofactor">
    <cofactor evidence="1">
        <name>FAD</name>
        <dbReference type="ChEBI" id="CHEBI:57692"/>
    </cofactor>
</comment>
<feature type="domain" description="FAD-dependent oxidoreductase 2 FAD-binding" evidence="5">
    <location>
        <begin position="78"/>
        <end position="539"/>
    </location>
</feature>
<dbReference type="SUPFAM" id="SSF51905">
    <property type="entry name" value="FAD/NAD(P)-binding domain"/>
    <property type="match status" value="1"/>
</dbReference>
<gene>
    <name evidence="7" type="ORF">GKD88_12145</name>
    <name evidence="6" type="ORF">GKE08_12475</name>
</gene>
<dbReference type="InterPro" id="IPR006311">
    <property type="entry name" value="TAT_signal"/>
</dbReference>
<dbReference type="Pfam" id="PF00890">
    <property type="entry name" value="FAD_binding_2"/>
    <property type="match status" value="1"/>
</dbReference>
<comment type="caution">
    <text evidence="6">The sequence shown here is derived from an EMBL/GenBank/DDBJ whole genome shotgun (WGS) entry which is preliminary data.</text>
</comment>
<dbReference type="InterPro" id="IPR003953">
    <property type="entry name" value="FAD-dep_OxRdtase_2_FAD-bd"/>
</dbReference>
<dbReference type="PANTHER" id="PTHR43400">
    <property type="entry name" value="FUMARATE REDUCTASE"/>
    <property type="match status" value="1"/>
</dbReference>
<dbReference type="Proteomes" id="UP000480929">
    <property type="component" value="Unassembled WGS sequence"/>
</dbReference>
<evidence type="ECO:0000313" key="8">
    <source>
        <dbReference type="Proteomes" id="UP000433575"/>
    </source>
</evidence>
<proteinExistence type="predicted"/>
<evidence type="ECO:0000256" key="4">
    <source>
        <dbReference type="ARBA" id="ARBA00023002"/>
    </source>
</evidence>
<keyword evidence="3" id="KW-0274">FAD</keyword>
<name>A0A6N7S912_9FIRM</name>
<dbReference type="InterPro" id="IPR027477">
    <property type="entry name" value="Succ_DH/fumarate_Rdtase_cat_sf"/>
</dbReference>
<dbReference type="InterPro" id="IPR050315">
    <property type="entry name" value="FAD-oxidoreductase_2"/>
</dbReference>
<keyword evidence="2" id="KW-0285">Flavoprotein</keyword>
<evidence type="ECO:0000313" key="6">
    <source>
        <dbReference type="EMBL" id="MSA90142.1"/>
    </source>
</evidence>
<dbReference type="EMBL" id="WKPJ01000021">
    <property type="protein sequence ID" value="MSA90142.1"/>
    <property type="molecule type" value="Genomic_DNA"/>
</dbReference>
<evidence type="ECO:0000256" key="2">
    <source>
        <dbReference type="ARBA" id="ARBA00022630"/>
    </source>
</evidence>
<accession>A0A6N7S912</accession>
<evidence type="ECO:0000313" key="9">
    <source>
        <dbReference type="Proteomes" id="UP000480929"/>
    </source>
</evidence>
<dbReference type="Gene3D" id="3.50.50.60">
    <property type="entry name" value="FAD/NAD(P)-binding domain"/>
    <property type="match status" value="1"/>
</dbReference>
<keyword evidence="4" id="KW-0560">Oxidoreductase</keyword>
<dbReference type="GO" id="GO:0033765">
    <property type="term" value="F:steroid dehydrogenase activity, acting on the CH-CH group of donors"/>
    <property type="evidence" value="ECO:0007669"/>
    <property type="project" value="UniProtKB-ARBA"/>
</dbReference>